<dbReference type="Pfam" id="PF11738">
    <property type="entry name" value="DUF3298"/>
    <property type="match status" value="1"/>
</dbReference>
<reference evidence="3 4" key="1">
    <citation type="submission" date="2016-10" db="EMBL/GenBank/DDBJ databases">
        <authorList>
            <person name="de Groot N.N."/>
        </authorList>
    </citation>
    <scope>NUCLEOTIDE SEQUENCE [LARGE SCALE GENOMIC DNA]</scope>
    <source>
        <strain evidence="3 4">DSM 18684</strain>
    </source>
</reference>
<dbReference type="Gene3D" id="3.30.565.40">
    <property type="entry name" value="Fervidobacterium nodosum Rt17-B1 like"/>
    <property type="match status" value="1"/>
</dbReference>
<sequence length="268" mass="30233">MKNIIACLLLILTISACRNGKDTKEDDARNTTTVDTLTYAYDSIKVQSKNIPKNNVSPIDTPEAIVSYPVFKNDALNQFIKRQVFNYFAQDEPATSYQAIADSFMKGYDEFVRTNPTTPQAWFLNINIEVLRQSPTYLALKYTHTDYAGGAHGNTTISFLNYNPKTNTPITLDSLIQAGKLPALVKIGEAIFRKNEQLSPTQSLEERYFFDKGIFALAQNFHVSDKGLVFLYNPYEIKAYAEGYTELVIPFEALKDLAKPHTILTTKN</sequence>
<evidence type="ECO:0000259" key="2">
    <source>
        <dbReference type="Pfam" id="PF13739"/>
    </source>
</evidence>
<accession>A0A1I3AA25</accession>
<protein>
    <recommendedName>
        <fullName evidence="5">DUF3298 domain-containing protein</fullName>
    </recommendedName>
</protein>
<dbReference type="InterPro" id="IPR021729">
    <property type="entry name" value="DUF3298"/>
</dbReference>
<evidence type="ECO:0000313" key="4">
    <source>
        <dbReference type="Proteomes" id="UP000199666"/>
    </source>
</evidence>
<keyword evidence="4" id="KW-1185">Reference proteome</keyword>
<proteinExistence type="predicted"/>
<dbReference type="Gene3D" id="3.90.640.20">
    <property type="entry name" value="Heat-shock cognate protein, ATPase"/>
    <property type="match status" value="1"/>
</dbReference>
<dbReference type="Pfam" id="PF13739">
    <property type="entry name" value="PdaC"/>
    <property type="match status" value="1"/>
</dbReference>
<dbReference type="Proteomes" id="UP000199666">
    <property type="component" value="Unassembled WGS sequence"/>
</dbReference>
<dbReference type="AlphaFoldDB" id="A0A1I3AA25"/>
<dbReference type="PROSITE" id="PS51257">
    <property type="entry name" value="PROKAR_LIPOPROTEIN"/>
    <property type="match status" value="1"/>
</dbReference>
<gene>
    <name evidence="3" type="ORF">SAMN04489864_113115</name>
</gene>
<feature type="domain" description="DUF3298" evidence="1">
    <location>
        <begin position="175"/>
        <end position="252"/>
    </location>
</feature>
<feature type="domain" description="Deacetylase PdaC" evidence="2">
    <location>
        <begin position="66"/>
        <end position="155"/>
    </location>
</feature>
<dbReference type="STRING" id="414048.SAMN04489864_113115"/>
<dbReference type="RefSeq" id="WP_177217172.1">
    <property type="nucleotide sequence ID" value="NZ_FOPP01000013.1"/>
</dbReference>
<evidence type="ECO:0000313" key="3">
    <source>
        <dbReference type="EMBL" id="SFH46888.1"/>
    </source>
</evidence>
<evidence type="ECO:0008006" key="5">
    <source>
        <dbReference type="Google" id="ProtNLM"/>
    </source>
</evidence>
<dbReference type="InterPro" id="IPR025303">
    <property type="entry name" value="PdaC"/>
</dbReference>
<evidence type="ECO:0000259" key="1">
    <source>
        <dbReference type="Pfam" id="PF11738"/>
    </source>
</evidence>
<organism evidence="3 4">
    <name type="scientific">Pedobacter insulae</name>
    <dbReference type="NCBI Taxonomy" id="414048"/>
    <lineage>
        <taxon>Bacteria</taxon>
        <taxon>Pseudomonadati</taxon>
        <taxon>Bacteroidota</taxon>
        <taxon>Sphingobacteriia</taxon>
        <taxon>Sphingobacteriales</taxon>
        <taxon>Sphingobacteriaceae</taxon>
        <taxon>Pedobacter</taxon>
    </lineage>
</organism>
<dbReference type="EMBL" id="FOPP01000013">
    <property type="protein sequence ID" value="SFH46888.1"/>
    <property type="molecule type" value="Genomic_DNA"/>
</dbReference>
<dbReference type="InterPro" id="IPR037126">
    <property type="entry name" value="PdaC/RsiV-like_sf"/>
</dbReference>
<name>A0A1I3AA25_9SPHI</name>